<comment type="caution">
    <text evidence="2">The sequence shown here is derived from an EMBL/GenBank/DDBJ whole genome shotgun (WGS) entry which is preliminary data.</text>
</comment>
<evidence type="ECO:0000313" key="3">
    <source>
        <dbReference type="Proteomes" id="UP001549921"/>
    </source>
</evidence>
<evidence type="ECO:0000259" key="1">
    <source>
        <dbReference type="Pfam" id="PF13843"/>
    </source>
</evidence>
<evidence type="ECO:0000313" key="2">
    <source>
        <dbReference type="EMBL" id="KAL0803202.1"/>
    </source>
</evidence>
<dbReference type="Pfam" id="PF13843">
    <property type="entry name" value="DDE_Tnp_1_7"/>
    <property type="match status" value="1"/>
</dbReference>
<sequence>MSNEGKDLINKLKQLFTSSEDESDDDVPVYPKRPYDINSVLDQIQCIYTDKELEDILSGTENTEPNELSKTNEIQFTSENFITTNEDHISSCSCDVQHTEKYWGRSVGTIAENKFDNGLQPLKVQTNKNGPLEFFQNLFPLELQERIVINTNLYAKQQNSKNYKDITNKELCAFLGMTIMMENLHVCNNDDAIPRHLPGHDKLFKVREMMNILNHTFTENASQSQRQSIDESMIKFKGRSTLKQYMPAKPIKRGYKVWARCDAKTGYLYEFNIYTGRDNTDCTSINDAGLGYKVVTSLCKNVPANTLIAIDRFFSSLPLLETLHSKGIYCVGTFIANRKGIPLSIKETPRKAEKLAPGEFMYEYSHPTSVIRWHDKKDV</sequence>
<name>A0ABD0S1T1_LOXSC</name>
<feature type="domain" description="PiggyBac transposable element-derived protein" evidence="1">
    <location>
        <begin position="183"/>
        <end position="378"/>
    </location>
</feature>
<dbReference type="Proteomes" id="UP001549921">
    <property type="component" value="Unassembled WGS sequence"/>
</dbReference>
<dbReference type="PANTHER" id="PTHR46599:SF2">
    <property type="entry name" value="PIGGYBAC TRANSPOSABLE ELEMENT-DERIVED PROTEIN 4-LIKE"/>
    <property type="match status" value="1"/>
</dbReference>
<proteinExistence type="predicted"/>
<dbReference type="AlphaFoldDB" id="A0ABD0S1T1"/>
<organism evidence="2 3">
    <name type="scientific">Loxostege sticticalis</name>
    <name type="common">Beet webworm moth</name>
    <dbReference type="NCBI Taxonomy" id="481309"/>
    <lineage>
        <taxon>Eukaryota</taxon>
        <taxon>Metazoa</taxon>
        <taxon>Ecdysozoa</taxon>
        <taxon>Arthropoda</taxon>
        <taxon>Hexapoda</taxon>
        <taxon>Insecta</taxon>
        <taxon>Pterygota</taxon>
        <taxon>Neoptera</taxon>
        <taxon>Endopterygota</taxon>
        <taxon>Lepidoptera</taxon>
        <taxon>Glossata</taxon>
        <taxon>Ditrysia</taxon>
        <taxon>Pyraloidea</taxon>
        <taxon>Crambidae</taxon>
        <taxon>Pyraustinae</taxon>
        <taxon>Loxostege</taxon>
    </lineage>
</organism>
<protein>
    <recommendedName>
        <fullName evidence="1">PiggyBac transposable element-derived protein domain-containing protein</fullName>
    </recommendedName>
</protein>
<accession>A0ABD0S1T1</accession>
<dbReference type="EMBL" id="JBEDNZ010000065">
    <property type="protein sequence ID" value="KAL0803202.1"/>
    <property type="molecule type" value="Genomic_DNA"/>
</dbReference>
<gene>
    <name evidence="2" type="ORF">ABMA28_017339</name>
</gene>
<reference evidence="2 3" key="1">
    <citation type="submission" date="2024-06" db="EMBL/GenBank/DDBJ databases">
        <title>A chromosome-level genome assembly of beet webworm, Loxostege sticticalis.</title>
        <authorList>
            <person name="Zhang Y."/>
        </authorList>
    </citation>
    <scope>NUCLEOTIDE SEQUENCE [LARGE SCALE GENOMIC DNA]</scope>
    <source>
        <strain evidence="2">AQ028</strain>
        <tissue evidence="2">Male pupae</tissue>
    </source>
</reference>
<dbReference type="PANTHER" id="PTHR46599">
    <property type="entry name" value="PIGGYBAC TRANSPOSABLE ELEMENT-DERIVED PROTEIN 4"/>
    <property type="match status" value="1"/>
</dbReference>
<dbReference type="InterPro" id="IPR029526">
    <property type="entry name" value="PGBD"/>
</dbReference>